<gene>
    <name evidence="2" type="ORF">ABT58_15730</name>
</gene>
<evidence type="ECO:0000256" key="1">
    <source>
        <dbReference type="SAM" id="Phobius"/>
    </source>
</evidence>
<dbReference type="PATRIC" id="fig|754436.4.peg.3331"/>
<keyword evidence="3" id="KW-1185">Reference proteome</keyword>
<feature type="transmembrane region" description="Helical" evidence="1">
    <location>
        <begin position="120"/>
        <end position="145"/>
    </location>
</feature>
<keyword evidence="1" id="KW-0812">Transmembrane</keyword>
<comment type="caution">
    <text evidence="2">The sequence shown here is derived from an EMBL/GenBank/DDBJ whole genome shotgun (WGS) entry which is preliminary data.</text>
</comment>
<dbReference type="EMBL" id="LDOV01000027">
    <property type="protein sequence ID" value="KLU99905.1"/>
    <property type="molecule type" value="Genomic_DNA"/>
</dbReference>
<dbReference type="RefSeq" id="WP_047875363.1">
    <property type="nucleotide sequence ID" value="NZ_BMYC01000003.1"/>
</dbReference>
<keyword evidence="1" id="KW-1133">Transmembrane helix</keyword>
<sequence length="172" mass="19385">MTNATRPPSCVSVKKYVRMFTLLYAVLLIAFQAIVTAYELDLGSSAGIGILVGAVMGASVKFVTEQQRAPNKIEKRRLVGYCLLVSLVVSFASMLVMVAFYARELFFVELYYLWTSFPFWVWGVGALITLLIHWMVLAIGFGWTANLQVKQLEKQKQKQAQKQKEKRAKHAG</sequence>
<feature type="transmembrane region" description="Helical" evidence="1">
    <location>
        <begin position="21"/>
        <end position="38"/>
    </location>
</feature>
<proteinExistence type="predicted"/>
<dbReference type="Proteomes" id="UP000036426">
    <property type="component" value="Unassembled WGS sequence"/>
</dbReference>
<feature type="transmembrane region" description="Helical" evidence="1">
    <location>
        <begin position="44"/>
        <end position="63"/>
    </location>
</feature>
<feature type="transmembrane region" description="Helical" evidence="1">
    <location>
        <begin position="78"/>
        <end position="100"/>
    </location>
</feature>
<keyword evidence="1" id="KW-0472">Membrane</keyword>
<protein>
    <submittedName>
        <fullName evidence="2">Uncharacterized protein</fullName>
    </submittedName>
</protein>
<reference evidence="2 3" key="1">
    <citation type="submission" date="2015-05" db="EMBL/GenBank/DDBJ databases">
        <title>Photobacterium galathea sp. nov.</title>
        <authorList>
            <person name="Machado H."/>
            <person name="Gram L."/>
        </authorList>
    </citation>
    <scope>NUCLEOTIDE SEQUENCE [LARGE SCALE GENOMIC DNA]</scope>
    <source>
        <strain evidence="2 3">DSM 25995</strain>
    </source>
</reference>
<dbReference type="InterPro" id="IPR047730">
    <property type="entry name" value="ABZJ_00895-like"/>
</dbReference>
<evidence type="ECO:0000313" key="3">
    <source>
        <dbReference type="Proteomes" id="UP000036426"/>
    </source>
</evidence>
<organism evidence="2 3">
    <name type="scientific">Photobacterium aphoticum</name>
    <dbReference type="NCBI Taxonomy" id="754436"/>
    <lineage>
        <taxon>Bacteria</taxon>
        <taxon>Pseudomonadati</taxon>
        <taxon>Pseudomonadota</taxon>
        <taxon>Gammaproteobacteria</taxon>
        <taxon>Vibrionales</taxon>
        <taxon>Vibrionaceae</taxon>
        <taxon>Photobacterium</taxon>
    </lineage>
</organism>
<dbReference type="NCBIfam" id="NF038216">
    <property type="entry name" value="ABZJ_00895_fam"/>
    <property type="match status" value="1"/>
</dbReference>
<dbReference type="AlphaFoldDB" id="A0A0J1GJX5"/>
<dbReference type="OrthoDB" id="7028097at2"/>
<name>A0A0J1GJX5_9GAMM</name>
<accession>A0A0J1GJX5</accession>
<evidence type="ECO:0000313" key="2">
    <source>
        <dbReference type="EMBL" id="KLU99905.1"/>
    </source>
</evidence>